<dbReference type="EMBL" id="JAWDIQ010000001">
    <property type="protein sequence ID" value="MDY0408303.1"/>
    <property type="molecule type" value="Genomic_DNA"/>
</dbReference>
<dbReference type="NCBIfam" id="TIGR00018">
    <property type="entry name" value="panC"/>
    <property type="match status" value="1"/>
</dbReference>
<comment type="subcellular location">
    <subcellularLocation>
        <location evidence="9">Cytoplasm</location>
    </subcellularLocation>
</comment>
<dbReference type="Gene3D" id="3.30.1300.10">
    <property type="entry name" value="Pantoate-beta-alanine ligase, C-terminal domain"/>
    <property type="match status" value="1"/>
</dbReference>
<dbReference type="Gene3D" id="3.40.50.620">
    <property type="entry name" value="HUPs"/>
    <property type="match status" value="1"/>
</dbReference>
<dbReference type="RefSeq" id="WP_320379048.1">
    <property type="nucleotide sequence ID" value="NZ_JAWDIQ010000001.1"/>
</dbReference>
<comment type="subunit">
    <text evidence="9">Homodimer.</text>
</comment>
<dbReference type="InterPro" id="IPR003721">
    <property type="entry name" value="Pantoate_ligase"/>
</dbReference>
<comment type="similarity">
    <text evidence="2 9">Belongs to the pantothenate synthetase family.</text>
</comment>
<dbReference type="InterPro" id="IPR004821">
    <property type="entry name" value="Cyt_trans-like"/>
</dbReference>
<feature type="binding site" evidence="9">
    <location>
        <position position="32"/>
    </location>
    <ligand>
        <name>(R)-pantoate</name>
        <dbReference type="ChEBI" id="CHEBI:15980"/>
    </ligand>
</feature>
<dbReference type="CDD" id="cd00560">
    <property type="entry name" value="PanC"/>
    <property type="match status" value="1"/>
</dbReference>
<comment type="pathway">
    <text evidence="1 9">Cofactor biosynthesis; (R)-pantothenate biosynthesis; (R)-pantothenate from (R)-pantoate and beta-alanine: step 1/1.</text>
</comment>
<evidence type="ECO:0000256" key="9">
    <source>
        <dbReference type="HAMAP-Rule" id="MF_00158"/>
    </source>
</evidence>
<keyword evidence="7 9" id="KW-0067">ATP-binding</keyword>
<evidence type="ECO:0000256" key="6">
    <source>
        <dbReference type="ARBA" id="ARBA00022741"/>
    </source>
</evidence>
<organism evidence="10 11">
    <name type="scientific">Paracerasibacillus soli</name>
    <dbReference type="NCBI Taxonomy" id="480284"/>
    <lineage>
        <taxon>Bacteria</taxon>
        <taxon>Bacillati</taxon>
        <taxon>Bacillota</taxon>
        <taxon>Bacilli</taxon>
        <taxon>Bacillales</taxon>
        <taxon>Bacillaceae</taxon>
        <taxon>Paracerasibacillus</taxon>
    </lineage>
</organism>
<keyword evidence="4 9" id="KW-0436">Ligase</keyword>
<dbReference type="InterPro" id="IPR042176">
    <property type="entry name" value="Pantoate_ligase_C"/>
</dbReference>
<feature type="binding site" evidence="9">
    <location>
        <begin position="1"/>
        <end position="8"/>
    </location>
    <ligand>
        <name>ATP</name>
        <dbReference type="ChEBI" id="CHEBI:30616"/>
    </ligand>
</feature>
<feature type="binding site" evidence="9">
    <location>
        <position position="32"/>
    </location>
    <ligand>
        <name>beta-alanine</name>
        <dbReference type="ChEBI" id="CHEBI:57966"/>
    </ligand>
</feature>
<evidence type="ECO:0000256" key="8">
    <source>
        <dbReference type="ARBA" id="ARBA00048258"/>
    </source>
</evidence>
<keyword evidence="6 9" id="KW-0547">Nucleotide-binding</keyword>
<keyword evidence="11" id="KW-1185">Reference proteome</keyword>
<dbReference type="Pfam" id="PF02569">
    <property type="entry name" value="Pantoate_ligase"/>
    <property type="match status" value="1"/>
</dbReference>
<name>A0ABU5CPL0_9BACI</name>
<dbReference type="Proteomes" id="UP001275315">
    <property type="component" value="Unassembled WGS sequence"/>
</dbReference>
<keyword evidence="3 9" id="KW-0963">Cytoplasm</keyword>
<dbReference type="PANTHER" id="PTHR21299:SF1">
    <property type="entry name" value="PANTOATE--BETA-ALANINE LIGASE"/>
    <property type="match status" value="1"/>
</dbReference>
<proteinExistence type="inferred from homology"/>
<comment type="catalytic activity">
    <reaction evidence="8 9">
        <text>(R)-pantoate + beta-alanine + ATP = (R)-pantothenate + AMP + diphosphate + H(+)</text>
        <dbReference type="Rhea" id="RHEA:10912"/>
        <dbReference type="ChEBI" id="CHEBI:15378"/>
        <dbReference type="ChEBI" id="CHEBI:15980"/>
        <dbReference type="ChEBI" id="CHEBI:29032"/>
        <dbReference type="ChEBI" id="CHEBI:30616"/>
        <dbReference type="ChEBI" id="CHEBI:33019"/>
        <dbReference type="ChEBI" id="CHEBI:57966"/>
        <dbReference type="ChEBI" id="CHEBI:456215"/>
        <dbReference type="EC" id="6.3.2.1"/>
    </reaction>
</comment>
<accession>A0ABU5CPL0</accession>
<keyword evidence="5 9" id="KW-0566">Pantothenate biosynthesis</keyword>
<feature type="binding site" evidence="9">
    <location>
        <position position="124"/>
    </location>
    <ligand>
        <name>(R)-pantoate</name>
        <dbReference type="ChEBI" id="CHEBI:15980"/>
    </ligand>
</feature>
<comment type="miscellaneous">
    <text evidence="9">The reaction proceeds by a bi uni uni bi ping pong mechanism.</text>
</comment>
<feature type="binding site" evidence="9">
    <location>
        <position position="147"/>
    </location>
    <ligand>
        <name>ATP</name>
        <dbReference type="ChEBI" id="CHEBI:30616"/>
    </ligand>
</feature>
<evidence type="ECO:0000313" key="10">
    <source>
        <dbReference type="EMBL" id="MDY0408303.1"/>
    </source>
</evidence>
<dbReference type="PANTHER" id="PTHR21299">
    <property type="entry name" value="CYTIDYLATE KINASE/PANTOATE-BETA-ALANINE LIGASE"/>
    <property type="match status" value="1"/>
</dbReference>
<dbReference type="SUPFAM" id="SSF52374">
    <property type="entry name" value="Nucleotidylyl transferase"/>
    <property type="match status" value="1"/>
</dbReference>
<evidence type="ECO:0000256" key="4">
    <source>
        <dbReference type="ARBA" id="ARBA00022598"/>
    </source>
</evidence>
<evidence type="ECO:0000256" key="2">
    <source>
        <dbReference type="ARBA" id="ARBA00009256"/>
    </source>
</evidence>
<evidence type="ECO:0000256" key="7">
    <source>
        <dbReference type="ARBA" id="ARBA00022840"/>
    </source>
</evidence>
<gene>
    <name evidence="9 10" type="primary">panC</name>
    <name evidence="10" type="ORF">RWD45_06645</name>
</gene>
<evidence type="ECO:0000256" key="1">
    <source>
        <dbReference type="ARBA" id="ARBA00004990"/>
    </source>
</evidence>
<dbReference type="EC" id="6.3.2.1" evidence="9"/>
<reference evidence="10 11" key="1">
    <citation type="submission" date="2023-10" db="EMBL/GenBank/DDBJ databases">
        <title>Virgibacillus soli CC-YMP-6 genome.</title>
        <authorList>
            <person name="Miliotis G."/>
            <person name="Sengupta P."/>
            <person name="Hameed A."/>
            <person name="Chuvochina M."/>
            <person name="Mcdonagh F."/>
            <person name="Simpson A.C."/>
            <person name="Singh N.K."/>
            <person name="Rekha P.D."/>
            <person name="Raman K."/>
            <person name="Hugenholtz P."/>
            <person name="Venkateswaran K."/>
        </authorList>
    </citation>
    <scope>NUCLEOTIDE SEQUENCE [LARGE SCALE GENOMIC DNA]</scope>
    <source>
        <strain evidence="10 11">CC-YMP-6</strain>
    </source>
</reference>
<dbReference type="InterPro" id="IPR014729">
    <property type="entry name" value="Rossmann-like_a/b/a_fold"/>
</dbReference>
<evidence type="ECO:0000256" key="3">
    <source>
        <dbReference type="ARBA" id="ARBA00022490"/>
    </source>
</evidence>
<protein>
    <recommendedName>
        <fullName evidence="9">Pantothenate synthetase</fullName>
        <shortName evidence="9">PS</shortName>
        <ecNumber evidence="9">6.3.2.1</ecNumber>
    </recommendedName>
    <alternativeName>
        <fullName evidence="9">Pantoate--beta-alanine ligase</fullName>
    </alternativeName>
    <alternativeName>
        <fullName evidence="9">Pantoate-activating enzyme</fullName>
    </alternativeName>
</protein>
<dbReference type="NCBIfam" id="TIGR00125">
    <property type="entry name" value="cyt_tran_rel"/>
    <property type="match status" value="1"/>
</dbReference>
<evidence type="ECO:0000313" key="11">
    <source>
        <dbReference type="Proteomes" id="UP001275315"/>
    </source>
</evidence>
<feature type="binding site" evidence="9">
    <location>
        <begin position="118"/>
        <end position="121"/>
    </location>
    <ligand>
        <name>ATP</name>
        <dbReference type="ChEBI" id="CHEBI:30616"/>
    </ligand>
</feature>
<dbReference type="HAMAP" id="MF_00158">
    <property type="entry name" value="PanC"/>
    <property type="match status" value="1"/>
</dbReference>
<feature type="binding site" evidence="9">
    <location>
        <begin position="155"/>
        <end position="158"/>
    </location>
    <ligand>
        <name>ATP</name>
        <dbReference type="ChEBI" id="CHEBI:30616"/>
    </ligand>
</feature>
<feature type="active site" description="Proton donor" evidence="9">
    <location>
        <position position="8"/>
    </location>
</feature>
<dbReference type="GO" id="GO:0016874">
    <property type="term" value="F:ligase activity"/>
    <property type="evidence" value="ECO:0007669"/>
    <property type="project" value="UniProtKB-KW"/>
</dbReference>
<comment type="function">
    <text evidence="9">Catalyzes the condensation of pantoate with beta-alanine in an ATP-dependent reaction via a pantoyl-adenylate intermediate.</text>
</comment>
<comment type="caution">
    <text evidence="10">The sequence shown here is derived from an EMBL/GenBank/DDBJ whole genome shotgun (WGS) entry which is preliminary data.</text>
</comment>
<sequence>MGFLHKGHMTLMERAKQENELVIVSIFVNPLQFGPTEDYETYPRNEVKDVELAKEIGVDIVFIPQVQDMYPNKMKIKLSINERIDQLCGKSRPGHFDGVLTVLAKLFHIVNPTKVYFGLKDAQQVAVVDALIQDLNFPIELVGVPTVREESGLAISSRNVHLSPQEKKEATELYKALNYGRKLVVDGETNPVMIEKEVKNYLKNNTSSKIDYIDILSYPDLKKVDQINQRVILAGALYFEKARIIDNLIFNEQGNLENKFS</sequence>
<evidence type="ECO:0000256" key="5">
    <source>
        <dbReference type="ARBA" id="ARBA00022655"/>
    </source>
</evidence>